<dbReference type="EMBL" id="QXQA01000018">
    <property type="protein sequence ID" value="RIX49354.1"/>
    <property type="molecule type" value="Genomic_DNA"/>
</dbReference>
<dbReference type="RefSeq" id="WP_119602396.1">
    <property type="nucleotide sequence ID" value="NZ_QXQA01000018.1"/>
</dbReference>
<feature type="compositionally biased region" description="Polar residues" evidence="1">
    <location>
        <begin position="38"/>
        <end position="49"/>
    </location>
</feature>
<dbReference type="OrthoDB" id="2382149at2"/>
<dbReference type="Proteomes" id="UP000266482">
    <property type="component" value="Unassembled WGS sequence"/>
</dbReference>
<evidence type="ECO:0000256" key="1">
    <source>
        <dbReference type="SAM" id="MobiDB-lite"/>
    </source>
</evidence>
<proteinExistence type="predicted"/>
<dbReference type="AlphaFoldDB" id="A0A3A1UU69"/>
<name>A0A3A1UU69_9BACL</name>
<reference evidence="2 3" key="1">
    <citation type="submission" date="2018-09" db="EMBL/GenBank/DDBJ databases">
        <title>Paenibacillus aracenensis nov. sp. isolated from a cave in southern Spain.</title>
        <authorList>
            <person name="Jurado V."/>
            <person name="Gutierrez-Patricio S."/>
            <person name="Gonzalez-Pimentel J.L."/>
            <person name="Miller A.Z."/>
            <person name="Laiz L."/>
            <person name="Saiz-Jimenez C."/>
        </authorList>
    </citation>
    <scope>NUCLEOTIDE SEQUENCE [LARGE SCALE GENOMIC DNA]</scope>
    <source>
        <strain evidence="2 3">DSM 22867</strain>
    </source>
</reference>
<organism evidence="2 3">
    <name type="scientific">Paenibacillus nanensis</name>
    <dbReference type="NCBI Taxonomy" id="393251"/>
    <lineage>
        <taxon>Bacteria</taxon>
        <taxon>Bacillati</taxon>
        <taxon>Bacillota</taxon>
        <taxon>Bacilli</taxon>
        <taxon>Bacillales</taxon>
        <taxon>Paenibacillaceae</taxon>
        <taxon>Paenibacillus</taxon>
    </lineage>
</organism>
<feature type="compositionally biased region" description="Basic residues" evidence="1">
    <location>
        <begin position="66"/>
        <end position="77"/>
    </location>
</feature>
<evidence type="ECO:0000313" key="3">
    <source>
        <dbReference type="Proteomes" id="UP000266482"/>
    </source>
</evidence>
<comment type="caution">
    <text evidence="2">The sequence shown here is derived from an EMBL/GenBank/DDBJ whole genome shotgun (WGS) entry which is preliminary data.</text>
</comment>
<accession>A0A3A1UU69</accession>
<feature type="region of interest" description="Disordered" evidence="1">
    <location>
        <begin position="36"/>
        <end position="104"/>
    </location>
</feature>
<feature type="compositionally biased region" description="Basic residues" evidence="1">
    <location>
        <begin position="86"/>
        <end position="95"/>
    </location>
</feature>
<evidence type="ECO:0000313" key="2">
    <source>
        <dbReference type="EMBL" id="RIX49354.1"/>
    </source>
</evidence>
<keyword evidence="3" id="KW-1185">Reference proteome</keyword>
<gene>
    <name evidence="2" type="ORF">D3P08_22635</name>
</gene>
<sequence length="125" mass="13354">MTKKADDDMPCCLGQVKIIRNEGTIIFGNIKQYAPISNEKSTSGSGSEQTDAEGEAGNPDAGVSSRGKKRRASRRGRLGSTTCSRSRGRAWKAKKGPAATGSGPKVLYYKKGGRLSLYAPFIKAR</sequence>
<protein>
    <submittedName>
        <fullName evidence="2">Uncharacterized protein</fullName>
    </submittedName>
</protein>